<keyword evidence="1" id="KW-0560">Oxidoreductase</keyword>
<dbReference type="PANTHER" id="PTHR20883:SF48">
    <property type="entry name" value="ECTOINE DIOXYGENASE"/>
    <property type="match status" value="1"/>
</dbReference>
<dbReference type="GO" id="GO:0005506">
    <property type="term" value="F:iron ion binding"/>
    <property type="evidence" value="ECO:0007669"/>
    <property type="project" value="UniProtKB-ARBA"/>
</dbReference>
<dbReference type="GO" id="GO:0016706">
    <property type="term" value="F:2-oxoglutarate-dependent dioxygenase activity"/>
    <property type="evidence" value="ECO:0007669"/>
    <property type="project" value="UniProtKB-ARBA"/>
</dbReference>
<evidence type="ECO:0000313" key="2">
    <source>
        <dbReference type="Proteomes" id="UP001216390"/>
    </source>
</evidence>
<dbReference type="RefSeq" id="WP_272735404.1">
    <property type="nucleotide sequence ID" value="NZ_CP116942.1"/>
</dbReference>
<organism evidence="1 2">
    <name type="scientific">Iamia majanohamensis</name>
    <dbReference type="NCBI Taxonomy" id="467976"/>
    <lineage>
        <taxon>Bacteria</taxon>
        <taxon>Bacillati</taxon>
        <taxon>Actinomycetota</taxon>
        <taxon>Acidimicrobiia</taxon>
        <taxon>Acidimicrobiales</taxon>
        <taxon>Iamiaceae</taxon>
        <taxon>Iamia</taxon>
    </lineage>
</organism>
<protein>
    <submittedName>
        <fullName evidence="1">Phytanoyl-CoA dioxygenase family protein</fullName>
    </submittedName>
</protein>
<name>A0AAE9Y7J7_9ACTN</name>
<sequence>MAAAVDRSASRETARGVVRSRRVDRRLRRDGFAVVPALDAVAAADLAATYRRLRPGPGAGFDADLNNEDRGYRRRASTAIGDAVDGVAARLFTDHRPFLRVFLCKWPGADSGLYLHRDWMYVDERAGHRSFVLWVPLTDVTGHEGQLRVLRGSHRLDPSIRGSLLTAPWLRHEEVIEERLEAVPVRAGEAIIFDNALVHCSHPNHTSSPRLVAAVGMRPAEASLTYFRRDGEQAARFDVDDDFFLSITPAELEAAPPTDRDPVEVLDAAPLDLTASELARALDAVRRGPRSLVASLARS</sequence>
<dbReference type="Gene3D" id="2.60.120.620">
    <property type="entry name" value="q2cbj1_9rhob like domain"/>
    <property type="match status" value="1"/>
</dbReference>
<dbReference type="AlphaFoldDB" id="A0AAE9Y7J7"/>
<reference evidence="1" key="1">
    <citation type="submission" date="2023-01" db="EMBL/GenBank/DDBJ databases">
        <title>The diversity of Class Acidimicrobiia in South China Sea sediment environments and the proposal of Iamia marina sp. nov., a novel species of the genus Iamia.</title>
        <authorList>
            <person name="He Y."/>
            <person name="Tian X."/>
        </authorList>
    </citation>
    <scope>NUCLEOTIDE SEQUENCE</scope>
    <source>
        <strain evidence="1">DSM 19957</strain>
    </source>
</reference>
<dbReference type="PANTHER" id="PTHR20883">
    <property type="entry name" value="PHYTANOYL-COA DIOXYGENASE DOMAIN CONTAINING 1"/>
    <property type="match status" value="1"/>
</dbReference>
<gene>
    <name evidence="1" type="ORF">PO878_15350</name>
</gene>
<keyword evidence="2" id="KW-1185">Reference proteome</keyword>
<evidence type="ECO:0000313" key="1">
    <source>
        <dbReference type="EMBL" id="WCO65878.1"/>
    </source>
</evidence>
<dbReference type="EMBL" id="CP116942">
    <property type="protein sequence ID" value="WCO65878.1"/>
    <property type="molecule type" value="Genomic_DNA"/>
</dbReference>
<accession>A0AAE9Y7J7</accession>
<dbReference type="InterPro" id="IPR008775">
    <property type="entry name" value="Phytyl_CoA_dOase-like"/>
</dbReference>
<dbReference type="SUPFAM" id="SSF51197">
    <property type="entry name" value="Clavaminate synthase-like"/>
    <property type="match status" value="1"/>
</dbReference>
<keyword evidence="1" id="KW-0223">Dioxygenase</keyword>
<dbReference type="Pfam" id="PF05721">
    <property type="entry name" value="PhyH"/>
    <property type="match status" value="1"/>
</dbReference>
<proteinExistence type="predicted"/>
<dbReference type="Proteomes" id="UP001216390">
    <property type="component" value="Chromosome"/>
</dbReference>
<dbReference type="KEGG" id="ima:PO878_15350"/>